<dbReference type="EMBL" id="CAADFL010000094">
    <property type="protein sequence ID" value="VFK09057.1"/>
    <property type="molecule type" value="Genomic_DNA"/>
</dbReference>
<protein>
    <submittedName>
        <fullName evidence="1">Uncharacterized protein</fullName>
    </submittedName>
</protein>
<accession>A0A450SD05</accession>
<reference evidence="1" key="1">
    <citation type="submission" date="2019-02" db="EMBL/GenBank/DDBJ databases">
        <authorList>
            <person name="Gruber-Vodicka R. H."/>
            <person name="Seah K. B. B."/>
        </authorList>
    </citation>
    <scope>NUCLEOTIDE SEQUENCE</scope>
    <source>
        <strain evidence="1">BECK_BZ163</strain>
        <strain evidence="3">BECK_BZ164</strain>
        <strain evidence="2">BECK_BZ165</strain>
    </source>
</reference>
<sequence>MVPSGDVQRDLEIDSPHGSRLTRAIDVLRELAREDPRLAKALRRAFLLDDMPREAS</sequence>
<evidence type="ECO:0000313" key="1">
    <source>
        <dbReference type="EMBL" id="VFJ50229.1"/>
    </source>
</evidence>
<evidence type="ECO:0000313" key="3">
    <source>
        <dbReference type="EMBL" id="VFK09057.1"/>
    </source>
</evidence>
<dbReference type="AlphaFoldDB" id="A0A450SD05"/>
<proteinExistence type="predicted"/>
<name>A0A450SD05_9GAMM</name>
<organism evidence="1">
    <name type="scientific">Candidatus Kentrum sp. FM</name>
    <dbReference type="NCBI Taxonomy" id="2126340"/>
    <lineage>
        <taxon>Bacteria</taxon>
        <taxon>Pseudomonadati</taxon>
        <taxon>Pseudomonadota</taxon>
        <taxon>Gammaproteobacteria</taxon>
        <taxon>Candidatus Kentrum</taxon>
    </lineage>
</organism>
<evidence type="ECO:0000313" key="2">
    <source>
        <dbReference type="EMBL" id="VFJ52826.1"/>
    </source>
</evidence>
<dbReference type="EMBL" id="CAADFA010000114">
    <property type="protein sequence ID" value="VFJ52826.1"/>
    <property type="molecule type" value="Genomic_DNA"/>
</dbReference>
<gene>
    <name evidence="1" type="ORF">BECKFM1743A_GA0114220_100818</name>
    <name evidence="3" type="ORF">BECKFM1743B_GA0114221_100944</name>
    <name evidence="2" type="ORF">BECKFM1743C_GA0114222_101144</name>
</gene>
<dbReference type="EMBL" id="CAADEZ010000081">
    <property type="protein sequence ID" value="VFJ50229.1"/>
    <property type="molecule type" value="Genomic_DNA"/>
</dbReference>